<proteinExistence type="predicted"/>
<feature type="region of interest" description="Disordered" evidence="1">
    <location>
        <begin position="1"/>
        <end position="25"/>
    </location>
</feature>
<sequence length="105" mass="12504">MQRHCPRNDRGVQQDHHRELPPAHVGLPGGETCGRRIYQHHRLWVHLGRGRVCRRLRFRYVRFWRRVKDYKTGGMSTAPTQQSIYWLSEFNSIINFVNVFACVCV</sequence>
<protein>
    <submittedName>
        <fullName evidence="2">ORF83</fullName>
    </submittedName>
</protein>
<evidence type="ECO:0000256" key="1">
    <source>
        <dbReference type="SAM" id="MobiDB-lite"/>
    </source>
</evidence>
<name>A0AA48P952_9VIRU</name>
<dbReference type="EMBL" id="BK063093">
    <property type="protein sequence ID" value="DBA11784.1"/>
    <property type="molecule type" value="Genomic_DNA"/>
</dbReference>
<organism evidence="2">
    <name type="scientific">Malaco herpesvirus 1</name>
    <dbReference type="NCBI Taxonomy" id="3031797"/>
    <lineage>
        <taxon>Viruses</taxon>
        <taxon>Duplodnaviria</taxon>
        <taxon>Heunggongvirae</taxon>
        <taxon>Peploviricota</taxon>
        <taxon>Herviviricetes</taxon>
        <taxon>Herpesvirales</taxon>
        <taxon>Malacoherpesviridae</taxon>
    </lineage>
</organism>
<feature type="compositionally biased region" description="Basic and acidic residues" evidence="1">
    <location>
        <begin position="1"/>
        <end position="21"/>
    </location>
</feature>
<accession>A0AA48P952</accession>
<reference evidence="2" key="2">
    <citation type="submission" date="2023-01" db="EMBL/GenBank/DDBJ databases">
        <authorList>
            <person name="Rosani U."/>
            <person name="Delmont T.O."/>
            <person name="Gaia M."/>
            <person name="Krupovic M."/>
        </authorList>
    </citation>
    <scope>NUCLEOTIDE SEQUENCE</scope>
    <source>
        <strain evidence="2">MalacoHV1/China/2018</strain>
    </source>
</reference>
<evidence type="ECO:0000313" key="2">
    <source>
        <dbReference type="EMBL" id="DBA11784.1"/>
    </source>
</evidence>
<reference evidence="2" key="1">
    <citation type="journal article" date="2023" name="Front. Mar. Sci.">
        <title>Tracing the invertebrate herpesviruses in the global sequence datasets.</title>
        <authorList>
            <person name="Rosani U."/>
            <person name="Gaia M."/>
            <person name="Delmont T.O."/>
            <person name="Krupovic M."/>
        </authorList>
    </citation>
    <scope>NUCLEOTIDE SEQUENCE</scope>
    <source>
        <strain evidence="2">MalacoHV1/China/2018</strain>
    </source>
</reference>